<gene>
    <name evidence="2" type="ORF">PCL_02837</name>
</gene>
<evidence type="ECO:0000313" key="2">
    <source>
        <dbReference type="EMBL" id="PWI67483.1"/>
    </source>
</evidence>
<comment type="caution">
    <text evidence="2">The sequence shown here is derived from an EMBL/GenBank/DDBJ whole genome shotgun (WGS) entry which is preliminary data.</text>
</comment>
<evidence type="ECO:0000313" key="3">
    <source>
        <dbReference type="Proteomes" id="UP000245956"/>
    </source>
</evidence>
<dbReference type="EMBL" id="LCWV01000018">
    <property type="protein sequence ID" value="PWI67483.1"/>
    <property type="molecule type" value="Genomic_DNA"/>
</dbReference>
<sequence>MSSNSQLAAIGLSRQTALPQLKFCQHADVSFQPYTSQFHGLSIHFILPALAEENRRREPVKCDVSCGPRGLLLRRLDFAPRVSAYVRSILANATGLMDCNSLGSPARLPVTPSEFKLPKETHPDYDPRPSFGTLCLDSKCTGSALLRALLHPAKPNAVGDNGPAYDVVADMNPTTSAANAICAVVGACAGKRTGCPSPILSLPGLTDVISGKLTPRLLHLYTQINAGHLMPWEAILCIMRMVGEPSSCPYSNRTLPSQLVSSEVHGFPFPFEPVTACVKGSNFHYAGHAARINAASHTPPTAASCPSGPTTRRERDVLCSRAALEPTARNPSTTYTRRP</sequence>
<dbReference type="AlphaFoldDB" id="A0A2U3DZ11"/>
<accession>A0A2U3DZ11</accession>
<feature type="compositionally biased region" description="Polar residues" evidence="1">
    <location>
        <begin position="329"/>
        <end position="339"/>
    </location>
</feature>
<protein>
    <submittedName>
        <fullName evidence="2">Uncharacterized protein</fullName>
    </submittedName>
</protein>
<name>A0A2U3DZ11_PURLI</name>
<reference evidence="2 3" key="1">
    <citation type="journal article" date="2016" name="Front. Microbiol.">
        <title>Genome and transcriptome sequences reveal the specific parasitism of the nematophagous Purpureocillium lilacinum 36-1.</title>
        <authorList>
            <person name="Xie J."/>
            <person name="Li S."/>
            <person name="Mo C."/>
            <person name="Xiao X."/>
            <person name="Peng D."/>
            <person name="Wang G."/>
            <person name="Xiao Y."/>
        </authorList>
    </citation>
    <scope>NUCLEOTIDE SEQUENCE [LARGE SCALE GENOMIC DNA]</scope>
    <source>
        <strain evidence="2 3">36-1</strain>
    </source>
</reference>
<dbReference type="Proteomes" id="UP000245956">
    <property type="component" value="Unassembled WGS sequence"/>
</dbReference>
<proteinExistence type="predicted"/>
<evidence type="ECO:0000256" key="1">
    <source>
        <dbReference type="SAM" id="MobiDB-lite"/>
    </source>
</evidence>
<organism evidence="2 3">
    <name type="scientific">Purpureocillium lilacinum</name>
    <name type="common">Paecilomyces lilacinus</name>
    <dbReference type="NCBI Taxonomy" id="33203"/>
    <lineage>
        <taxon>Eukaryota</taxon>
        <taxon>Fungi</taxon>
        <taxon>Dikarya</taxon>
        <taxon>Ascomycota</taxon>
        <taxon>Pezizomycotina</taxon>
        <taxon>Sordariomycetes</taxon>
        <taxon>Hypocreomycetidae</taxon>
        <taxon>Hypocreales</taxon>
        <taxon>Ophiocordycipitaceae</taxon>
        <taxon>Purpureocillium</taxon>
    </lineage>
</organism>
<feature type="region of interest" description="Disordered" evidence="1">
    <location>
        <begin position="319"/>
        <end position="339"/>
    </location>
</feature>